<dbReference type="AlphaFoldDB" id="A0A1E3PA63"/>
<keyword evidence="2" id="KW-0496">Mitochondrion</keyword>
<dbReference type="PANTHER" id="PTHR13675">
    <property type="entry name" value="LYR MOTIF-CONTAINING PROTEIN 2"/>
    <property type="match status" value="1"/>
</dbReference>
<dbReference type="InterPro" id="IPR008011">
    <property type="entry name" value="Complex1_LYR_dom"/>
</dbReference>
<dbReference type="STRING" id="683960.A0A1E3PA63"/>
<reference evidence="6 7" key="1">
    <citation type="journal article" date="2016" name="Proc. Natl. Acad. Sci. U.S.A.">
        <title>Comparative genomics of biotechnologically important yeasts.</title>
        <authorList>
            <person name="Riley R."/>
            <person name="Haridas S."/>
            <person name="Wolfe K.H."/>
            <person name="Lopes M.R."/>
            <person name="Hittinger C.T."/>
            <person name="Goeker M."/>
            <person name="Salamov A.A."/>
            <person name="Wisecaver J.H."/>
            <person name="Long T.M."/>
            <person name="Calvey C.H."/>
            <person name="Aerts A.L."/>
            <person name="Barry K.W."/>
            <person name="Choi C."/>
            <person name="Clum A."/>
            <person name="Coughlan A.Y."/>
            <person name="Deshpande S."/>
            <person name="Douglass A.P."/>
            <person name="Hanson S.J."/>
            <person name="Klenk H.-P."/>
            <person name="LaButti K.M."/>
            <person name="Lapidus A."/>
            <person name="Lindquist E.A."/>
            <person name="Lipzen A.M."/>
            <person name="Meier-Kolthoff J.P."/>
            <person name="Ohm R.A."/>
            <person name="Otillar R.P."/>
            <person name="Pangilinan J.L."/>
            <person name="Peng Y."/>
            <person name="Rokas A."/>
            <person name="Rosa C.A."/>
            <person name="Scheuner C."/>
            <person name="Sibirny A.A."/>
            <person name="Slot J.C."/>
            <person name="Stielow J.B."/>
            <person name="Sun H."/>
            <person name="Kurtzman C.P."/>
            <person name="Blackwell M."/>
            <person name="Grigoriev I.V."/>
            <person name="Jeffries T.W."/>
        </authorList>
    </citation>
    <scope>NUCLEOTIDE SEQUENCE [LARGE SCALE GENOMIC DNA]</scope>
    <source>
        <strain evidence="7">ATCC 58044 / CBS 1984 / NCYC 433 / NRRL Y-366-8</strain>
    </source>
</reference>
<name>A0A1E3PA63_WICAA</name>
<dbReference type="OrthoDB" id="273010at2759"/>
<evidence type="ECO:0000256" key="1">
    <source>
        <dbReference type="ARBA" id="ARBA00004305"/>
    </source>
</evidence>
<proteinExistence type="inferred from homology"/>
<dbReference type="RefSeq" id="XP_019041512.1">
    <property type="nucleotide sequence ID" value="XM_019181077.1"/>
</dbReference>
<dbReference type="PANTHER" id="PTHR13675:SF1">
    <property type="entry name" value="SUCCINATE DEHYDROGENASE ASSEMBLY FACTOR 1, MITOCHONDRIAL"/>
    <property type="match status" value="1"/>
</dbReference>
<protein>
    <recommendedName>
        <fullName evidence="5">Complex 1 LYR protein domain-containing protein</fullName>
    </recommendedName>
</protein>
<accession>A0A1E3PA63</accession>
<evidence type="ECO:0000313" key="7">
    <source>
        <dbReference type="Proteomes" id="UP000094112"/>
    </source>
</evidence>
<gene>
    <name evidence="6" type="ORF">WICANDRAFT_24941</name>
</gene>
<dbReference type="Pfam" id="PF05347">
    <property type="entry name" value="Complex1_LYR"/>
    <property type="match status" value="1"/>
</dbReference>
<organism evidence="6 7">
    <name type="scientific">Wickerhamomyces anomalus (strain ATCC 58044 / CBS 1984 / NCYC 433 / NRRL Y-366-8)</name>
    <name type="common">Yeast</name>
    <name type="synonym">Hansenula anomala</name>
    <dbReference type="NCBI Taxonomy" id="683960"/>
    <lineage>
        <taxon>Eukaryota</taxon>
        <taxon>Fungi</taxon>
        <taxon>Dikarya</taxon>
        <taxon>Ascomycota</taxon>
        <taxon>Saccharomycotina</taxon>
        <taxon>Saccharomycetes</taxon>
        <taxon>Phaffomycetales</taxon>
        <taxon>Wickerhamomycetaceae</taxon>
        <taxon>Wickerhamomyces</taxon>
    </lineage>
</organism>
<evidence type="ECO:0000313" key="6">
    <source>
        <dbReference type="EMBL" id="ODQ62305.1"/>
    </source>
</evidence>
<dbReference type="GeneID" id="30198323"/>
<evidence type="ECO:0000256" key="4">
    <source>
        <dbReference type="ARBA" id="ARBA00025715"/>
    </source>
</evidence>
<comment type="similarity">
    <text evidence="4">Belongs to the complex I LYR family. SDHAF1 subfamily.</text>
</comment>
<keyword evidence="7" id="KW-1185">Reference proteome</keyword>
<comment type="subcellular location">
    <subcellularLocation>
        <location evidence="1">Mitochondrion matrix</location>
    </subcellularLocation>
</comment>
<dbReference type="InterPro" id="IPR045295">
    <property type="entry name" value="Complex1_LYR_SDHAF1_LYRM8"/>
</dbReference>
<dbReference type="EMBL" id="KV454208">
    <property type="protein sequence ID" value="ODQ62305.1"/>
    <property type="molecule type" value="Genomic_DNA"/>
</dbReference>
<feature type="domain" description="Complex 1 LYR protein" evidence="5">
    <location>
        <begin position="13"/>
        <end position="72"/>
    </location>
</feature>
<evidence type="ECO:0000256" key="2">
    <source>
        <dbReference type="ARBA" id="ARBA00023128"/>
    </source>
</evidence>
<dbReference type="GO" id="GO:0005759">
    <property type="term" value="C:mitochondrial matrix"/>
    <property type="evidence" value="ECO:0007669"/>
    <property type="project" value="UniProtKB-SubCell"/>
</dbReference>
<evidence type="ECO:0000259" key="5">
    <source>
        <dbReference type="Pfam" id="PF05347"/>
    </source>
</evidence>
<dbReference type="Proteomes" id="UP000094112">
    <property type="component" value="Unassembled WGS sequence"/>
</dbReference>
<dbReference type="GO" id="GO:0034553">
    <property type="term" value="P:mitochondrial respiratory chain complex II assembly"/>
    <property type="evidence" value="ECO:0007669"/>
    <property type="project" value="EnsemblFungi"/>
</dbReference>
<dbReference type="CDD" id="cd20268">
    <property type="entry name" value="Complex1_LYR_SDHAF1_LYRM8"/>
    <property type="match status" value="1"/>
</dbReference>
<sequence>MAAKIRKLSGLQKEVLKLYRLCIRASYTKPKENRQHFVSYTKNEFAKFQQLPKKEFSTIEHLLRTGYKKYEMFSAPEIKDVK</sequence>
<keyword evidence="3" id="KW-0143">Chaperone</keyword>
<evidence type="ECO:0000256" key="3">
    <source>
        <dbReference type="ARBA" id="ARBA00023186"/>
    </source>
</evidence>